<keyword evidence="3" id="KW-1185">Reference proteome</keyword>
<sequence length="267" mass="29209">MKRRKLIQLTTTTLLTTLATGLTSQWQSSSAQSTSENTLTVKSLGHTSFLFTGGGLRILVNPFRPIGCTAGYRSPQEVQSDLILISSRLLDEGVTEGFTGNPALLYEPGVYQFNGNQIQGIRTIKDRFNGRQFGVNVAWLWKQAGIKILHLGGLAGPLGMEERILIGRPDLMLIPVGGGTKSYNPEEARKTIEFLNPKIVIPTHYRTLAADVTACDLESVDNFLSVMAGTSIQRKETDTLTLTADNLPKQGPIINVLNYNFDVTPKS</sequence>
<dbReference type="SUPFAM" id="SSF56281">
    <property type="entry name" value="Metallo-hydrolase/oxidoreductase"/>
    <property type="match status" value="1"/>
</dbReference>
<proteinExistence type="predicted"/>
<dbReference type="Proteomes" id="UP000182190">
    <property type="component" value="Unassembled WGS sequence"/>
</dbReference>
<dbReference type="PANTHER" id="PTHR39189">
    <property type="entry name" value="UPF0173 METAL-DEPENDENT HYDROLASE YTKL"/>
    <property type="match status" value="1"/>
</dbReference>
<dbReference type="EMBL" id="CZCS02000005">
    <property type="protein sequence ID" value="VXD10901.1"/>
    <property type="molecule type" value="Genomic_DNA"/>
</dbReference>
<dbReference type="InterPro" id="IPR036866">
    <property type="entry name" value="RibonucZ/Hydroxyglut_hydro"/>
</dbReference>
<evidence type="ECO:0000313" key="3">
    <source>
        <dbReference type="Proteomes" id="UP000182190"/>
    </source>
</evidence>
<evidence type="ECO:0008006" key="4">
    <source>
        <dbReference type="Google" id="ProtNLM"/>
    </source>
</evidence>
<dbReference type="Gene3D" id="3.60.15.10">
    <property type="entry name" value="Ribonuclease Z/Hydroxyacylglutathione hydrolase-like"/>
    <property type="match status" value="1"/>
</dbReference>
<keyword evidence="1" id="KW-0732">Signal</keyword>
<evidence type="ECO:0000256" key="1">
    <source>
        <dbReference type="SAM" id="SignalP"/>
    </source>
</evidence>
<accession>A0A7Z9BEM4</accession>
<protein>
    <recommendedName>
        <fullName evidence="4">Zn-dependent hydrolase</fullName>
    </recommendedName>
</protein>
<dbReference type="AlphaFoldDB" id="A0A7Z9BEM4"/>
<dbReference type="PANTHER" id="PTHR39189:SF1">
    <property type="entry name" value="UPF0173 METAL-DEPENDENT HYDROLASE YTKL"/>
    <property type="match status" value="1"/>
</dbReference>
<feature type="chain" id="PRO_5031466943" description="Zn-dependent hydrolase" evidence="1">
    <location>
        <begin position="22"/>
        <end position="267"/>
    </location>
</feature>
<feature type="signal peptide" evidence="1">
    <location>
        <begin position="1"/>
        <end position="21"/>
    </location>
</feature>
<gene>
    <name evidence="2" type="ORF">PL9631_1020003</name>
</gene>
<organism evidence="2 3">
    <name type="scientific">Planktothrix paucivesiculata PCC 9631</name>
    <dbReference type="NCBI Taxonomy" id="671071"/>
    <lineage>
        <taxon>Bacteria</taxon>
        <taxon>Bacillati</taxon>
        <taxon>Cyanobacteriota</taxon>
        <taxon>Cyanophyceae</taxon>
        <taxon>Oscillatoriophycideae</taxon>
        <taxon>Oscillatoriales</taxon>
        <taxon>Microcoleaceae</taxon>
        <taxon>Planktothrix</taxon>
    </lineage>
</organism>
<dbReference type="RefSeq" id="WP_083623146.1">
    <property type="nucleotide sequence ID" value="NZ_LR735025.1"/>
</dbReference>
<dbReference type="Pfam" id="PF13483">
    <property type="entry name" value="Lactamase_B_3"/>
    <property type="match status" value="1"/>
</dbReference>
<comment type="caution">
    <text evidence="2">The sequence shown here is derived from an EMBL/GenBank/DDBJ whole genome shotgun (WGS) entry which is preliminary data.</text>
</comment>
<dbReference type="OrthoDB" id="9789133at2"/>
<reference evidence="2" key="1">
    <citation type="submission" date="2019-10" db="EMBL/GenBank/DDBJ databases">
        <authorList>
            <consortium name="Genoscope - CEA"/>
            <person name="William W."/>
        </authorList>
    </citation>
    <scope>NUCLEOTIDE SEQUENCE [LARGE SCALE GENOMIC DNA]</scope>
    <source>
        <strain evidence="2">BBR_PRJEB10994</strain>
    </source>
</reference>
<evidence type="ECO:0000313" key="2">
    <source>
        <dbReference type="EMBL" id="VXD10901.1"/>
    </source>
</evidence>
<name>A0A7Z9BEM4_9CYAN</name>